<protein>
    <submittedName>
        <fullName evidence="4">Pollen-specific protein SF21</fullName>
    </submittedName>
</protein>
<dbReference type="InterPro" id="IPR004142">
    <property type="entry name" value="NDRG"/>
</dbReference>
<keyword evidence="3" id="KW-1133">Transmembrane helix</keyword>
<evidence type="ECO:0000256" key="2">
    <source>
        <dbReference type="SAM" id="MobiDB-lite"/>
    </source>
</evidence>
<dbReference type="EMBL" id="JBBWWR010000011">
    <property type="protein sequence ID" value="KAK8959722.1"/>
    <property type="molecule type" value="Genomic_DNA"/>
</dbReference>
<dbReference type="InterPro" id="IPR029058">
    <property type="entry name" value="AB_hydrolase_fold"/>
</dbReference>
<name>A0ABR2M732_9ASPA</name>
<comment type="similarity">
    <text evidence="1">Belongs to the NDRG family.</text>
</comment>
<dbReference type="Pfam" id="PF03096">
    <property type="entry name" value="Ndr"/>
    <property type="match status" value="1"/>
</dbReference>
<evidence type="ECO:0000256" key="3">
    <source>
        <dbReference type="SAM" id="Phobius"/>
    </source>
</evidence>
<feature type="region of interest" description="Disordered" evidence="2">
    <location>
        <begin position="126"/>
        <end position="150"/>
    </location>
</feature>
<organism evidence="4 5">
    <name type="scientific">Platanthera guangdongensis</name>
    <dbReference type="NCBI Taxonomy" id="2320717"/>
    <lineage>
        <taxon>Eukaryota</taxon>
        <taxon>Viridiplantae</taxon>
        <taxon>Streptophyta</taxon>
        <taxon>Embryophyta</taxon>
        <taxon>Tracheophyta</taxon>
        <taxon>Spermatophyta</taxon>
        <taxon>Magnoliopsida</taxon>
        <taxon>Liliopsida</taxon>
        <taxon>Asparagales</taxon>
        <taxon>Orchidaceae</taxon>
        <taxon>Orchidoideae</taxon>
        <taxon>Orchideae</taxon>
        <taxon>Orchidinae</taxon>
        <taxon>Platanthera</taxon>
    </lineage>
</organism>
<reference evidence="4 5" key="1">
    <citation type="journal article" date="2022" name="Nat. Plants">
        <title>Genomes of leafy and leafless Platanthera orchids illuminate the evolution of mycoheterotrophy.</title>
        <authorList>
            <person name="Li M.H."/>
            <person name="Liu K.W."/>
            <person name="Li Z."/>
            <person name="Lu H.C."/>
            <person name="Ye Q.L."/>
            <person name="Zhang D."/>
            <person name="Wang J.Y."/>
            <person name="Li Y.F."/>
            <person name="Zhong Z.M."/>
            <person name="Liu X."/>
            <person name="Yu X."/>
            <person name="Liu D.K."/>
            <person name="Tu X.D."/>
            <person name="Liu B."/>
            <person name="Hao Y."/>
            <person name="Liao X.Y."/>
            <person name="Jiang Y.T."/>
            <person name="Sun W.H."/>
            <person name="Chen J."/>
            <person name="Chen Y.Q."/>
            <person name="Ai Y."/>
            <person name="Zhai J.W."/>
            <person name="Wu S.S."/>
            <person name="Zhou Z."/>
            <person name="Hsiao Y.Y."/>
            <person name="Wu W.L."/>
            <person name="Chen Y.Y."/>
            <person name="Lin Y.F."/>
            <person name="Hsu J.L."/>
            <person name="Li C.Y."/>
            <person name="Wang Z.W."/>
            <person name="Zhao X."/>
            <person name="Zhong W.Y."/>
            <person name="Ma X.K."/>
            <person name="Ma L."/>
            <person name="Huang J."/>
            <person name="Chen G.Z."/>
            <person name="Huang M.Z."/>
            <person name="Huang L."/>
            <person name="Peng D.H."/>
            <person name="Luo Y.B."/>
            <person name="Zou S.Q."/>
            <person name="Chen S.P."/>
            <person name="Lan S."/>
            <person name="Tsai W.C."/>
            <person name="Van de Peer Y."/>
            <person name="Liu Z.J."/>
        </authorList>
    </citation>
    <scope>NUCLEOTIDE SEQUENCE [LARGE SCALE GENOMIC DNA]</scope>
    <source>
        <strain evidence="4">Lor288</strain>
    </source>
</reference>
<keyword evidence="3" id="KW-0472">Membrane</keyword>
<comment type="caution">
    <text evidence="4">The sequence shown here is derived from an EMBL/GenBank/DDBJ whole genome shotgun (WGS) entry which is preliminary data.</text>
</comment>
<keyword evidence="5" id="KW-1185">Reference proteome</keyword>
<evidence type="ECO:0000313" key="4">
    <source>
        <dbReference type="EMBL" id="KAK8959722.1"/>
    </source>
</evidence>
<feature type="compositionally biased region" description="Polar residues" evidence="2">
    <location>
        <begin position="1"/>
        <end position="15"/>
    </location>
</feature>
<gene>
    <name evidence="4" type="primary">SF21</name>
    <name evidence="4" type="ORF">KSP40_PGU020226</name>
</gene>
<evidence type="ECO:0000256" key="1">
    <source>
        <dbReference type="ARBA" id="ARBA00005598"/>
    </source>
</evidence>
<feature type="region of interest" description="Disordered" evidence="2">
    <location>
        <begin position="162"/>
        <end position="198"/>
    </location>
</feature>
<proteinExistence type="inferred from homology"/>
<dbReference type="Proteomes" id="UP001412067">
    <property type="component" value="Unassembled WGS sequence"/>
</dbReference>
<feature type="transmembrane region" description="Helical" evidence="3">
    <location>
        <begin position="494"/>
        <end position="512"/>
    </location>
</feature>
<feature type="compositionally biased region" description="Basic and acidic residues" evidence="2">
    <location>
        <begin position="186"/>
        <end position="198"/>
    </location>
</feature>
<dbReference type="Gene3D" id="3.40.50.1820">
    <property type="entry name" value="alpha/beta hydrolase"/>
    <property type="match status" value="1"/>
</dbReference>
<evidence type="ECO:0000313" key="5">
    <source>
        <dbReference type="Proteomes" id="UP001412067"/>
    </source>
</evidence>
<keyword evidence="3" id="KW-0812">Transmembrane</keyword>
<sequence length="519" mass="56869">MRSSTRDSQPSNSSMCEDPSANPYSTSHSAKPVIPSIADLRKPVDLIPSLVSVFGDQEKLTLITYPDVALNHMSCFQGLFFSQKTSSLLLHNFSIYHISPLAISLGSKLHTSRSLIPRPPFFEQRLLSSDRAGGGTGRRPRSGRRGDSVILNRRGELCGDAARGGAGEIRHGSGRKRASHPSIVETEVKDQKDETAVDNRQTRPQLMAGPTTLTNPEPSDLSAALECRTPKAARCSATSDTPARLQLHHRPVLADQPLSHHNRLLDPYLAACAVIPGLNRRDVVFPVYFYLFFGCSVLPGVVELYCRGGELETEVNDQNDEMAVDNRQTSPQLMAGPTTLTNPEPSDLSAALECRTPKAARCSATSDTPARLQLHHRSVLADQPLSHHNRPLDPYLAACPVIPGLNRRDVVFPVYFYLFFGCTDVPPQSSEASPSSTTEEASLCHIRHARLLFRSSVTAQPSCPRRSATLPSQPFVRSCLAACPVVPGLNRRDAVFLVFFIYFLIGPVFLLTPQSSRRC</sequence>
<feature type="region of interest" description="Disordered" evidence="2">
    <location>
        <begin position="1"/>
        <end position="30"/>
    </location>
</feature>
<accession>A0ABR2M732</accession>
<dbReference type="PANTHER" id="PTHR11034">
    <property type="entry name" value="N-MYC DOWNSTREAM REGULATED"/>
    <property type="match status" value="1"/>
</dbReference>